<dbReference type="GO" id="GO:0005634">
    <property type="term" value="C:nucleus"/>
    <property type="evidence" value="ECO:0007669"/>
    <property type="project" value="UniProtKB-SubCell"/>
</dbReference>
<protein>
    <recommendedName>
        <fullName evidence="6">BHLH domain-containing protein</fullName>
    </recommendedName>
</protein>
<evidence type="ECO:0000256" key="4">
    <source>
        <dbReference type="ARBA" id="ARBA00023242"/>
    </source>
</evidence>
<evidence type="ECO:0000256" key="5">
    <source>
        <dbReference type="SAM" id="MobiDB-lite"/>
    </source>
</evidence>
<dbReference type="Pfam" id="PF00010">
    <property type="entry name" value="HLH"/>
    <property type="match status" value="1"/>
</dbReference>
<dbReference type="EMBL" id="JAODAN010000010">
    <property type="protein sequence ID" value="KAK1921778.1"/>
    <property type="molecule type" value="Genomic_DNA"/>
</dbReference>
<comment type="caution">
    <text evidence="7">The sequence shown here is derived from an EMBL/GenBank/DDBJ whole genome shotgun (WGS) entry which is preliminary data.</text>
</comment>
<dbReference type="InterPro" id="IPR036638">
    <property type="entry name" value="HLH_DNA-bd_sf"/>
</dbReference>
<gene>
    <name evidence="7" type="ORF">DB88DRAFT_499180</name>
</gene>
<evidence type="ECO:0000313" key="8">
    <source>
        <dbReference type="Proteomes" id="UP001182556"/>
    </source>
</evidence>
<dbReference type="SUPFAM" id="SSF47459">
    <property type="entry name" value="HLH, helix-loop-helix DNA-binding domain"/>
    <property type="match status" value="1"/>
</dbReference>
<dbReference type="GO" id="GO:0046983">
    <property type="term" value="F:protein dimerization activity"/>
    <property type="evidence" value="ECO:0007669"/>
    <property type="project" value="InterPro"/>
</dbReference>
<dbReference type="GO" id="GO:0000981">
    <property type="term" value="F:DNA-binding transcription factor activity, RNA polymerase II-specific"/>
    <property type="evidence" value="ECO:0007669"/>
    <property type="project" value="TreeGrafter"/>
</dbReference>
<sequence length="453" mass="50052">MTTVKTEGFTVPGAISIPHRPPRAFSDGSMAIETDILASLDPHQPPLFPHSLPAAQYSPHFSPQSNSLDLDPTSPHPFHPSLFAGFKFNHNPEPAVAIRPSSRSLVPKKPNRTRKLSMDTRPTPNRGPVPHPRTMSHGDSFAARAMGLETHNERSISPPEYNAYGIPIASSWNSTDGAPSLIPGSFGSYSMPEEAVMDSPMTPAQTLPTLDDTYRKQRRRECHNQVEKRRREHINAKIEELSQLLPPHYNEPEEVVEDEEDEEPAVSPLKKKKTKRSGSSAKQQKDAAHCKGRILSKSVQYIRDLRNMTAMQAARIQHLESLLAIPAQTYPYNVDFSHQPELATLAEHVDVLQPPAPWQITPHTDGLMTFEPSPTEQSSASANQFRRSSSSTSESAEGDGKLGSAGLLASPDRAESPRYPDGHRASDVELAMSGMDIDAMFNARRDDTTGMRW</sequence>
<keyword evidence="4" id="KW-0539">Nucleus</keyword>
<dbReference type="PANTHER" id="PTHR46117:SF3">
    <property type="entry name" value="FI24210P1"/>
    <property type="match status" value="1"/>
</dbReference>
<dbReference type="PANTHER" id="PTHR46117">
    <property type="entry name" value="FI24210P1"/>
    <property type="match status" value="1"/>
</dbReference>
<dbReference type="PROSITE" id="PS50888">
    <property type="entry name" value="BHLH"/>
    <property type="match status" value="1"/>
</dbReference>
<feature type="compositionally biased region" description="Acidic residues" evidence="5">
    <location>
        <begin position="252"/>
        <end position="264"/>
    </location>
</feature>
<keyword evidence="2" id="KW-0805">Transcription regulation</keyword>
<dbReference type="Gene3D" id="4.10.280.10">
    <property type="entry name" value="Helix-loop-helix DNA-binding domain"/>
    <property type="match status" value="1"/>
</dbReference>
<evidence type="ECO:0000259" key="6">
    <source>
        <dbReference type="PROSITE" id="PS50888"/>
    </source>
</evidence>
<feature type="region of interest" description="Disordered" evidence="5">
    <location>
        <begin position="361"/>
        <end position="431"/>
    </location>
</feature>
<evidence type="ECO:0000256" key="2">
    <source>
        <dbReference type="ARBA" id="ARBA00023015"/>
    </source>
</evidence>
<keyword evidence="3" id="KW-0804">Transcription</keyword>
<keyword evidence="8" id="KW-1185">Reference proteome</keyword>
<evidence type="ECO:0000256" key="3">
    <source>
        <dbReference type="ARBA" id="ARBA00023163"/>
    </source>
</evidence>
<feature type="region of interest" description="Disordered" evidence="5">
    <location>
        <begin position="101"/>
        <end position="134"/>
    </location>
</feature>
<dbReference type="InterPro" id="IPR051732">
    <property type="entry name" value="USF"/>
</dbReference>
<accession>A0AAD9FNS8</accession>
<dbReference type="GO" id="GO:0000978">
    <property type="term" value="F:RNA polymerase II cis-regulatory region sequence-specific DNA binding"/>
    <property type="evidence" value="ECO:0007669"/>
    <property type="project" value="TreeGrafter"/>
</dbReference>
<feature type="region of interest" description="Disordered" evidence="5">
    <location>
        <begin position="244"/>
        <end position="290"/>
    </location>
</feature>
<evidence type="ECO:0000313" key="7">
    <source>
        <dbReference type="EMBL" id="KAK1921778.1"/>
    </source>
</evidence>
<name>A0AAD9FNS8_PAPLA</name>
<reference evidence="7" key="1">
    <citation type="submission" date="2023-02" db="EMBL/GenBank/DDBJ databases">
        <title>Identification and recombinant expression of a fungal hydrolase from Papiliotrema laurentii that hydrolyzes apple cutin and clears colloidal polyester polyurethane.</title>
        <authorList>
            <consortium name="DOE Joint Genome Institute"/>
            <person name="Roman V.A."/>
            <person name="Bojanowski C."/>
            <person name="Crable B.R."/>
            <person name="Wagner D.N."/>
            <person name="Hung C.S."/>
            <person name="Nadeau L.J."/>
            <person name="Schratz L."/>
            <person name="Haridas S."/>
            <person name="Pangilinan J."/>
            <person name="Lipzen A."/>
            <person name="Na H."/>
            <person name="Yan M."/>
            <person name="Ng V."/>
            <person name="Grigoriev I.V."/>
            <person name="Spatafora J.W."/>
            <person name="Barlow D."/>
            <person name="Biffinger J."/>
            <person name="Kelley-Loughnane N."/>
            <person name="Varaljay V.A."/>
            <person name="Crookes-Goodson W.J."/>
        </authorList>
    </citation>
    <scope>NUCLEOTIDE SEQUENCE</scope>
    <source>
        <strain evidence="7">5307AH</strain>
    </source>
</reference>
<proteinExistence type="predicted"/>
<dbReference type="AlphaFoldDB" id="A0AAD9FNS8"/>
<dbReference type="InterPro" id="IPR011598">
    <property type="entry name" value="bHLH_dom"/>
</dbReference>
<organism evidence="7 8">
    <name type="scientific">Papiliotrema laurentii</name>
    <name type="common">Cryptococcus laurentii</name>
    <dbReference type="NCBI Taxonomy" id="5418"/>
    <lineage>
        <taxon>Eukaryota</taxon>
        <taxon>Fungi</taxon>
        <taxon>Dikarya</taxon>
        <taxon>Basidiomycota</taxon>
        <taxon>Agaricomycotina</taxon>
        <taxon>Tremellomycetes</taxon>
        <taxon>Tremellales</taxon>
        <taxon>Rhynchogastremaceae</taxon>
        <taxon>Papiliotrema</taxon>
    </lineage>
</organism>
<feature type="compositionally biased region" description="Basic and acidic residues" evidence="5">
    <location>
        <begin position="412"/>
        <end position="427"/>
    </location>
</feature>
<feature type="compositionally biased region" description="Low complexity" evidence="5">
    <location>
        <begin position="377"/>
        <end position="395"/>
    </location>
</feature>
<dbReference type="SMART" id="SM00353">
    <property type="entry name" value="HLH"/>
    <property type="match status" value="1"/>
</dbReference>
<evidence type="ECO:0000256" key="1">
    <source>
        <dbReference type="ARBA" id="ARBA00004123"/>
    </source>
</evidence>
<feature type="domain" description="BHLH" evidence="6">
    <location>
        <begin position="218"/>
        <end position="305"/>
    </location>
</feature>
<dbReference type="Proteomes" id="UP001182556">
    <property type="component" value="Unassembled WGS sequence"/>
</dbReference>
<dbReference type="CDD" id="cd11387">
    <property type="entry name" value="bHLHzip_USF_MITF"/>
    <property type="match status" value="1"/>
</dbReference>
<comment type="subcellular location">
    <subcellularLocation>
        <location evidence="1">Nucleus</location>
    </subcellularLocation>
</comment>